<keyword evidence="5 6" id="KW-0472">Membrane</keyword>
<dbReference type="OrthoDB" id="10262656at2759"/>
<organism evidence="8 9">
    <name type="scientific">Microthyrium microscopicum</name>
    <dbReference type="NCBI Taxonomy" id="703497"/>
    <lineage>
        <taxon>Eukaryota</taxon>
        <taxon>Fungi</taxon>
        <taxon>Dikarya</taxon>
        <taxon>Ascomycota</taxon>
        <taxon>Pezizomycotina</taxon>
        <taxon>Dothideomycetes</taxon>
        <taxon>Dothideomycetes incertae sedis</taxon>
        <taxon>Microthyriales</taxon>
        <taxon>Microthyriaceae</taxon>
        <taxon>Microthyrium</taxon>
    </lineage>
</organism>
<keyword evidence="3 6" id="KW-0812">Transmembrane</keyword>
<dbReference type="Gene3D" id="1.20.1250.20">
    <property type="entry name" value="MFS general substrate transporter like domains"/>
    <property type="match status" value="1"/>
</dbReference>
<dbReference type="PANTHER" id="PTHR23504">
    <property type="entry name" value="MAJOR FACILITATOR SUPERFAMILY DOMAIN-CONTAINING PROTEIN 10"/>
    <property type="match status" value="1"/>
</dbReference>
<feature type="transmembrane region" description="Helical" evidence="6">
    <location>
        <begin position="255"/>
        <end position="279"/>
    </location>
</feature>
<dbReference type="Pfam" id="PF07690">
    <property type="entry name" value="MFS_1"/>
    <property type="match status" value="1"/>
</dbReference>
<feature type="transmembrane region" description="Helical" evidence="6">
    <location>
        <begin position="464"/>
        <end position="492"/>
    </location>
</feature>
<dbReference type="GO" id="GO:0016020">
    <property type="term" value="C:membrane"/>
    <property type="evidence" value="ECO:0007669"/>
    <property type="project" value="UniProtKB-SubCell"/>
</dbReference>
<gene>
    <name evidence="8" type="ORF">BT63DRAFT_427665</name>
</gene>
<comment type="subcellular location">
    <subcellularLocation>
        <location evidence="1">Membrane</location>
        <topology evidence="1">Multi-pass membrane protein</topology>
    </subcellularLocation>
</comment>
<protein>
    <submittedName>
        <fullName evidence="8">MFS general substrate transporter</fullName>
    </submittedName>
</protein>
<evidence type="ECO:0000256" key="1">
    <source>
        <dbReference type="ARBA" id="ARBA00004141"/>
    </source>
</evidence>
<evidence type="ECO:0000256" key="6">
    <source>
        <dbReference type="SAM" id="Phobius"/>
    </source>
</evidence>
<keyword evidence="4 6" id="KW-1133">Transmembrane helix</keyword>
<feature type="transmembrane region" description="Helical" evidence="6">
    <location>
        <begin position="407"/>
        <end position="426"/>
    </location>
</feature>
<evidence type="ECO:0000313" key="9">
    <source>
        <dbReference type="Proteomes" id="UP000799302"/>
    </source>
</evidence>
<name>A0A6A6U4J0_9PEZI</name>
<feature type="transmembrane region" description="Helical" evidence="6">
    <location>
        <begin position="438"/>
        <end position="458"/>
    </location>
</feature>
<keyword evidence="9" id="KW-1185">Reference proteome</keyword>
<dbReference type="EMBL" id="MU004239">
    <property type="protein sequence ID" value="KAF2665864.1"/>
    <property type="molecule type" value="Genomic_DNA"/>
</dbReference>
<feature type="transmembrane region" description="Helical" evidence="6">
    <location>
        <begin position="356"/>
        <end position="377"/>
    </location>
</feature>
<proteinExistence type="predicted"/>
<sequence>MSRSRAESIGLGIQIPDHLSFPNSLSKASPSHKVTEVMTTNNQEKAPAKPQNIPWMSLPNKDQLLLLGLCRLSEPISNTCLLPYIFYLMKSVLTSNSNNGSAASENQRISQYSGILVAAFPLAQFATSMPWARLADSYGRRRTLLWAILLSVISNFAFGFSRSFGALMFWRTLAGIANGNVGIMRTMTAEIVKERKYETKAFLLLPLIFNSGMVVGLALGGCLADPVVNLAWLFGPKGLFNITGNEQGVVWAVHYPYALPAMFNSLMLGTALLLSFFFLRETLAGQEEHVDIGIRYGRFVLRNAKRIIRSRKNSGYAALALDEFGDTPPLAGIKPAPPRGPPPPKPPVATIWTRDVIAALVSFALLPLHNGAFMHIFPVFLSNPPAEHSTATLFHFNGGLGLKSPSIGLWLALLGICGIMLQLFIYPRMQARIGTLGNFRVALYMFPITYLIVPYLSFLTPHGFGNWFCIILVAWSQVMARTLAIPSTVILLTNAAPAKHVLGTVHGAGNMVTSLARAIGPALGGWVYAWGIDHDLIGAVWWFYLFIIAVCALAWSYRMRPIAQ</sequence>
<dbReference type="Proteomes" id="UP000799302">
    <property type="component" value="Unassembled WGS sequence"/>
</dbReference>
<evidence type="ECO:0000256" key="2">
    <source>
        <dbReference type="ARBA" id="ARBA00022448"/>
    </source>
</evidence>
<dbReference type="InterPro" id="IPR011701">
    <property type="entry name" value="MFS"/>
</dbReference>
<dbReference type="AlphaFoldDB" id="A0A6A6U4J0"/>
<dbReference type="GO" id="GO:0022857">
    <property type="term" value="F:transmembrane transporter activity"/>
    <property type="evidence" value="ECO:0007669"/>
    <property type="project" value="InterPro"/>
</dbReference>
<feature type="transmembrane region" description="Helical" evidence="6">
    <location>
        <begin position="512"/>
        <end position="530"/>
    </location>
</feature>
<dbReference type="InterPro" id="IPR020846">
    <property type="entry name" value="MFS_dom"/>
</dbReference>
<evidence type="ECO:0000259" key="7">
    <source>
        <dbReference type="PROSITE" id="PS50850"/>
    </source>
</evidence>
<evidence type="ECO:0000256" key="3">
    <source>
        <dbReference type="ARBA" id="ARBA00022692"/>
    </source>
</evidence>
<evidence type="ECO:0000256" key="5">
    <source>
        <dbReference type="ARBA" id="ARBA00023136"/>
    </source>
</evidence>
<keyword evidence="2" id="KW-0813">Transport</keyword>
<dbReference type="SUPFAM" id="SSF103473">
    <property type="entry name" value="MFS general substrate transporter"/>
    <property type="match status" value="1"/>
</dbReference>
<evidence type="ECO:0000313" key="8">
    <source>
        <dbReference type="EMBL" id="KAF2665864.1"/>
    </source>
</evidence>
<evidence type="ECO:0000256" key="4">
    <source>
        <dbReference type="ARBA" id="ARBA00022989"/>
    </source>
</evidence>
<feature type="transmembrane region" description="Helical" evidence="6">
    <location>
        <begin position="536"/>
        <end position="557"/>
    </location>
</feature>
<dbReference type="InterPro" id="IPR036259">
    <property type="entry name" value="MFS_trans_sf"/>
</dbReference>
<reference evidence="8" key="1">
    <citation type="journal article" date="2020" name="Stud. Mycol.">
        <title>101 Dothideomycetes genomes: a test case for predicting lifestyles and emergence of pathogens.</title>
        <authorList>
            <person name="Haridas S."/>
            <person name="Albert R."/>
            <person name="Binder M."/>
            <person name="Bloem J."/>
            <person name="Labutti K."/>
            <person name="Salamov A."/>
            <person name="Andreopoulos B."/>
            <person name="Baker S."/>
            <person name="Barry K."/>
            <person name="Bills G."/>
            <person name="Bluhm B."/>
            <person name="Cannon C."/>
            <person name="Castanera R."/>
            <person name="Culley D."/>
            <person name="Daum C."/>
            <person name="Ezra D."/>
            <person name="Gonzalez J."/>
            <person name="Henrissat B."/>
            <person name="Kuo A."/>
            <person name="Liang C."/>
            <person name="Lipzen A."/>
            <person name="Lutzoni F."/>
            <person name="Magnuson J."/>
            <person name="Mondo S."/>
            <person name="Nolan M."/>
            <person name="Ohm R."/>
            <person name="Pangilinan J."/>
            <person name="Park H.-J."/>
            <person name="Ramirez L."/>
            <person name="Alfaro M."/>
            <person name="Sun H."/>
            <person name="Tritt A."/>
            <person name="Yoshinaga Y."/>
            <person name="Zwiers L.-H."/>
            <person name="Turgeon B."/>
            <person name="Goodwin S."/>
            <person name="Spatafora J."/>
            <person name="Crous P."/>
            <person name="Grigoriev I."/>
        </authorList>
    </citation>
    <scope>NUCLEOTIDE SEQUENCE</scope>
    <source>
        <strain evidence="8">CBS 115976</strain>
    </source>
</reference>
<feature type="domain" description="Major facilitator superfamily (MFS) profile" evidence="7">
    <location>
        <begin position="63"/>
        <end position="564"/>
    </location>
</feature>
<feature type="transmembrane region" description="Helical" evidence="6">
    <location>
        <begin position="144"/>
        <end position="161"/>
    </location>
</feature>
<feature type="transmembrane region" description="Helical" evidence="6">
    <location>
        <begin position="207"/>
        <end position="235"/>
    </location>
</feature>
<feature type="transmembrane region" description="Helical" evidence="6">
    <location>
        <begin position="109"/>
        <end position="132"/>
    </location>
</feature>
<dbReference type="PANTHER" id="PTHR23504:SF6">
    <property type="entry name" value="MULTIDRUG TRANSPORTER, PUTATIVE (AFU_ORTHOLOGUE AFUA_4G08740)-RELATED"/>
    <property type="match status" value="1"/>
</dbReference>
<dbReference type="PROSITE" id="PS50850">
    <property type="entry name" value="MFS"/>
    <property type="match status" value="1"/>
</dbReference>
<accession>A0A6A6U4J0</accession>